<evidence type="ECO:0000313" key="2">
    <source>
        <dbReference type="EMBL" id="KAB5588981.1"/>
    </source>
</evidence>
<proteinExistence type="predicted"/>
<keyword evidence="3" id="KW-1185">Reference proteome</keyword>
<dbReference type="Proteomes" id="UP000383932">
    <property type="component" value="Unassembled WGS sequence"/>
</dbReference>
<sequence>MLTARPSPVFPPEIVREVLLYLPVSQLAKVCLASQLCYRLSFPFLNQAIKITRPSHLEQLTERLEYESSDVCDTGRLSLCLRSLTLNCNRKPCASLMRRFQEVVPKLKRLQHLDCPDYFDLDDVPRLLQVFKAECPQLTMLTLSHRVDDKWPMIAQADEKIFVFENMTHLGLGWPLMIENDDPVPKELVDMIEKSPDLVTLALDTRLTTMLCHLKNPLKKLRHMRLQFEDINQIATTCRAFFKLHPHITELELLHDLRMFIQEGEPTSPKLIQELFPAVTRLSIAPDECIGFATSKIAEQLQVLSLSDEWCLVSDMYKDHISKLARVIHPLPKLRELYFIHSSHSVDPCTSVRTALDKILAATPALMVLDLACFCLRPTDLLELLQRVPLLRKLGVRVMDDAYTYSPNNPGPPTDILADLVAKMRETCQGLREIRLSLVSAPSQNGTTEEDNDSMVWQDETLEGDNDSDSDSMASLSTSGTLEEDNDSMASLSGALEDDDDSMVSLNEILDEDSDSMTSLSEILEDNSDRMVWLTFFVGDVKPTYRLKDNLTAGSADLQAVKQLAMGACASPLWDSSYT</sequence>
<gene>
    <name evidence="2" type="ORF">CTheo_7576</name>
</gene>
<protein>
    <submittedName>
        <fullName evidence="2">F-box-like domain containing protein</fullName>
    </submittedName>
</protein>
<accession>A0A5N5QC27</accession>
<dbReference type="Gene3D" id="3.80.10.10">
    <property type="entry name" value="Ribonuclease Inhibitor"/>
    <property type="match status" value="1"/>
</dbReference>
<comment type="caution">
    <text evidence="2">The sequence shown here is derived from an EMBL/GenBank/DDBJ whole genome shotgun (WGS) entry which is preliminary data.</text>
</comment>
<feature type="region of interest" description="Disordered" evidence="1">
    <location>
        <begin position="441"/>
        <end position="498"/>
    </location>
</feature>
<name>A0A5N5QC27_9AGAM</name>
<reference evidence="2 3" key="1">
    <citation type="journal article" date="2019" name="Fungal Biol. Biotechnol.">
        <title>Draft genome sequence of fastidious pathogen Ceratobasidium theobromae, which causes vascular-streak dieback in Theobroma cacao.</title>
        <authorList>
            <person name="Ali S.S."/>
            <person name="Asman A."/>
            <person name="Shao J."/>
            <person name="Firmansyah A.P."/>
            <person name="Susilo A.W."/>
            <person name="Rosmana A."/>
            <person name="McMahon P."/>
            <person name="Junaid M."/>
            <person name="Guest D."/>
            <person name="Kheng T.Y."/>
            <person name="Meinhardt L.W."/>
            <person name="Bailey B.A."/>
        </authorList>
    </citation>
    <scope>NUCLEOTIDE SEQUENCE [LARGE SCALE GENOMIC DNA]</scope>
    <source>
        <strain evidence="2 3">CT2</strain>
    </source>
</reference>
<evidence type="ECO:0000313" key="3">
    <source>
        <dbReference type="Proteomes" id="UP000383932"/>
    </source>
</evidence>
<evidence type="ECO:0000256" key="1">
    <source>
        <dbReference type="SAM" id="MobiDB-lite"/>
    </source>
</evidence>
<dbReference type="SUPFAM" id="SSF52047">
    <property type="entry name" value="RNI-like"/>
    <property type="match status" value="1"/>
</dbReference>
<organism evidence="2 3">
    <name type="scientific">Ceratobasidium theobromae</name>
    <dbReference type="NCBI Taxonomy" id="1582974"/>
    <lineage>
        <taxon>Eukaryota</taxon>
        <taxon>Fungi</taxon>
        <taxon>Dikarya</taxon>
        <taxon>Basidiomycota</taxon>
        <taxon>Agaricomycotina</taxon>
        <taxon>Agaricomycetes</taxon>
        <taxon>Cantharellales</taxon>
        <taxon>Ceratobasidiaceae</taxon>
        <taxon>Ceratobasidium</taxon>
    </lineage>
</organism>
<dbReference type="EMBL" id="SSOP01000336">
    <property type="protein sequence ID" value="KAB5588981.1"/>
    <property type="molecule type" value="Genomic_DNA"/>
</dbReference>
<dbReference type="AlphaFoldDB" id="A0A5N5QC27"/>
<feature type="compositionally biased region" description="Acidic residues" evidence="1">
    <location>
        <begin position="460"/>
        <end position="470"/>
    </location>
</feature>
<dbReference type="InterPro" id="IPR032675">
    <property type="entry name" value="LRR_dom_sf"/>
</dbReference>